<dbReference type="SUPFAM" id="SSF82895">
    <property type="entry name" value="TSP-1 type 1 repeat"/>
    <property type="match status" value="1"/>
</dbReference>
<accession>A0AA88XY82</accession>
<evidence type="ECO:0000259" key="8">
    <source>
        <dbReference type="PROSITE" id="PS50228"/>
    </source>
</evidence>
<dbReference type="Pfam" id="PF00090">
    <property type="entry name" value="TSP_1"/>
    <property type="match status" value="1"/>
</dbReference>
<protein>
    <submittedName>
        <fullName evidence="11">Uncharacterized protein</fullName>
    </submittedName>
</protein>
<dbReference type="PRINTS" id="PR00453">
    <property type="entry name" value="VWFADOMAIN"/>
</dbReference>
<dbReference type="InterPro" id="IPR036383">
    <property type="entry name" value="TSP1_rpt_sf"/>
</dbReference>
<dbReference type="FunFam" id="2.20.100.10:FF:000001">
    <property type="entry name" value="semaphorin-5A isoform X1"/>
    <property type="match status" value="1"/>
</dbReference>
<dbReference type="SUPFAM" id="SSF53300">
    <property type="entry name" value="vWA-like"/>
    <property type="match status" value="1"/>
</dbReference>
<dbReference type="Gene3D" id="2.60.120.740">
    <property type="match status" value="1"/>
</dbReference>
<dbReference type="InterPro" id="IPR000922">
    <property type="entry name" value="Lectin_gal-bd_dom"/>
</dbReference>
<keyword evidence="7" id="KW-0325">Glycoprotein</keyword>
<keyword evidence="5" id="KW-0106">Calcium</keyword>
<dbReference type="SMART" id="SM00216">
    <property type="entry name" value="VWD"/>
    <property type="match status" value="1"/>
</dbReference>
<dbReference type="Pfam" id="PF02140">
    <property type="entry name" value="SUEL_Lectin"/>
    <property type="match status" value="1"/>
</dbReference>
<reference evidence="11" key="1">
    <citation type="submission" date="2019-08" db="EMBL/GenBank/DDBJ databases">
        <title>The improved chromosome-level genome for the pearl oyster Pinctada fucata martensii using PacBio sequencing and Hi-C.</title>
        <authorList>
            <person name="Zheng Z."/>
        </authorList>
    </citation>
    <scope>NUCLEOTIDE SEQUENCE</scope>
    <source>
        <strain evidence="11">ZZ-2019</strain>
        <tissue evidence="11">Adductor muscle</tissue>
    </source>
</reference>
<evidence type="ECO:0000256" key="3">
    <source>
        <dbReference type="ARBA" id="ARBA00022729"/>
    </source>
</evidence>
<keyword evidence="2" id="KW-0964">Secreted</keyword>
<dbReference type="Gene3D" id="2.20.100.10">
    <property type="entry name" value="Thrombospondin type-1 (TSP1) repeat"/>
    <property type="match status" value="1"/>
</dbReference>
<dbReference type="Pfam" id="PF01826">
    <property type="entry name" value="TIL"/>
    <property type="match status" value="1"/>
</dbReference>
<keyword evidence="6" id="KW-1015">Disulfide bond</keyword>
<feature type="domain" description="VWFA" evidence="9">
    <location>
        <begin position="100"/>
        <end position="275"/>
    </location>
</feature>
<comment type="subcellular location">
    <subcellularLocation>
        <location evidence="1">Secreted</location>
    </subcellularLocation>
</comment>
<evidence type="ECO:0000259" key="9">
    <source>
        <dbReference type="PROSITE" id="PS50234"/>
    </source>
</evidence>
<organism evidence="11 12">
    <name type="scientific">Pinctada imbricata</name>
    <name type="common">Atlantic pearl-oyster</name>
    <name type="synonym">Pinctada martensii</name>
    <dbReference type="NCBI Taxonomy" id="66713"/>
    <lineage>
        <taxon>Eukaryota</taxon>
        <taxon>Metazoa</taxon>
        <taxon>Spiralia</taxon>
        <taxon>Lophotrochozoa</taxon>
        <taxon>Mollusca</taxon>
        <taxon>Bivalvia</taxon>
        <taxon>Autobranchia</taxon>
        <taxon>Pteriomorphia</taxon>
        <taxon>Pterioida</taxon>
        <taxon>Pterioidea</taxon>
        <taxon>Pteriidae</taxon>
        <taxon>Pinctada</taxon>
    </lineage>
</organism>
<dbReference type="FunFam" id="3.40.50.410:FF:000004">
    <property type="entry name" value="collagen alpha-6(VI) chain"/>
    <property type="match status" value="1"/>
</dbReference>
<keyword evidence="4" id="KW-0677">Repeat</keyword>
<dbReference type="CDD" id="cd22827">
    <property type="entry name" value="Gal_Rha_Lectin_SUL-I-like"/>
    <property type="match status" value="1"/>
</dbReference>
<evidence type="ECO:0000256" key="7">
    <source>
        <dbReference type="ARBA" id="ARBA00023180"/>
    </source>
</evidence>
<dbReference type="Pfam" id="PF00094">
    <property type="entry name" value="VWD"/>
    <property type="match status" value="1"/>
</dbReference>
<dbReference type="InterPro" id="IPR050780">
    <property type="entry name" value="Mucin_vWF_Thrombospondin_sf"/>
</dbReference>
<dbReference type="PROSITE" id="PS51233">
    <property type="entry name" value="VWFD"/>
    <property type="match status" value="1"/>
</dbReference>
<dbReference type="CDD" id="cd01450">
    <property type="entry name" value="vWFA_subfamily_ECM"/>
    <property type="match status" value="1"/>
</dbReference>
<evidence type="ECO:0000256" key="5">
    <source>
        <dbReference type="ARBA" id="ARBA00022837"/>
    </source>
</evidence>
<comment type="caution">
    <text evidence="11">The sequence shown here is derived from an EMBL/GenBank/DDBJ whole genome shotgun (WGS) entry which is preliminary data.</text>
</comment>
<evidence type="ECO:0000313" key="11">
    <source>
        <dbReference type="EMBL" id="KAK3094138.1"/>
    </source>
</evidence>
<feature type="domain" description="SUEL-type lectin" evidence="8">
    <location>
        <begin position="3"/>
        <end position="90"/>
    </location>
</feature>
<dbReference type="PANTHER" id="PTHR11339">
    <property type="entry name" value="EXTRACELLULAR MATRIX GLYCOPROTEIN RELATED"/>
    <property type="match status" value="1"/>
</dbReference>
<dbReference type="SMART" id="SM00327">
    <property type="entry name" value="VWA"/>
    <property type="match status" value="1"/>
</dbReference>
<dbReference type="GO" id="GO:0031012">
    <property type="term" value="C:extracellular matrix"/>
    <property type="evidence" value="ECO:0007669"/>
    <property type="project" value="TreeGrafter"/>
</dbReference>
<dbReference type="PROSITE" id="PS50228">
    <property type="entry name" value="SUEL_LECTIN"/>
    <property type="match status" value="1"/>
</dbReference>
<dbReference type="InterPro" id="IPR001846">
    <property type="entry name" value="VWF_type-D"/>
</dbReference>
<dbReference type="Pfam" id="PF00092">
    <property type="entry name" value="VWA"/>
    <property type="match status" value="1"/>
</dbReference>
<dbReference type="Gene3D" id="3.40.50.410">
    <property type="entry name" value="von Willebrand factor, type A domain"/>
    <property type="match status" value="1"/>
</dbReference>
<dbReference type="AlphaFoldDB" id="A0AA88XY82"/>
<evidence type="ECO:0000256" key="6">
    <source>
        <dbReference type="ARBA" id="ARBA00023157"/>
    </source>
</evidence>
<evidence type="ECO:0000256" key="1">
    <source>
        <dbReference type="ARBA" id="ARBA00004613"/>
    </source>
</evidence>
<dbReference type="InterPro" id="IPR002919">
    <property type="entry name" value="TIL_dom"/>
</dbReference>
<dbReference type="CDD" id="cd19941">
    <property type="entry name" value="TIL"/>
    <property type="match status" value="1"/>
</dbReference>
<evidence type="ECO:0000259" key="10">
    <source>
        <dbReference type="PROSITE" id="PS51233"/>
    </source>
</evidence>
<keyword evidence="3" id="KW-0732">Signal</keyword>
<dbReference type="InterPro" id="IPR014853">
    <property type="entry name" value="VWF/SSPO/ZAN-like_Cys-rich_dom"/>
</dbReference>
<dbReference type="SMART" id="SM00832">
    <property type="entry name" value="C8"/>
    <property type="match status" value="1"/>
</dbReference>
<dbReference type="GO" id="GO:0005615">
    <property type="term" value="C:extracellular space"/>
    <property type="evidence" value="ECO:0007669"/>
    <property type="project" value="TreeGrafter"/>
</dbReference>
<dbReference type="GO" id="GO:0030246">
    <property type="term" value="F:carbohydrate binding"/>
    <property type="evidence" value="ECO:0007669"/>
    <property type="project" value="InterPro"/>
</dbReference>
<dbReference type="InterPro" id="IPR036465">
    <property type="entry name" value="vWFA_dom_sf"/>
</dbReference>
<dbReference type="Gene3D" id="2.10.25.10">
    <property type="entry name" value="Laminin"/>
    <property type="match status" value="1"/>
</dbReference>
<evidence type="ECO:0000313" key="12">
    <source>
        <dbReference type="Proteomes" id="UP001186944"/>
    </source>
</evidence>
<evidence type="ECO:0000256" key="2">
    <source>
        <dbReference type="ARBA" id="ARBA00022525"/>
    </source>
</evidence>
<evidence type="ECO:0000256" key="4">
    <source>
        <dbReference type="ARBA" id="ARBA00022737"/>
    </source>
</evidence>
<dbReference type="InterPro" id="IPR000884">
    <property type="entry name" value="TSP1_rpt"/>
</dbReference>
<proteinExistence type="predicted"/>
<keyword evidence="12" id="KW-1185">Reference proteome</keyword>
<name>A0AA88XY82_PINIB</name>
<dbReference type="Pfam" id="PF08742">
    <property type="entry name" value="C8"/>
    <property type="match status" value="1"/>
</dbReference>
<dbReference type="EMBL" id="VSWD01000009">
    <property type="protein sequence ID" value="KAK3094138.1"/>
    <property type="molecule type" value="Genomic_DNA"/>
</dbReference>
<sequence length="842" mass="93290">MVICEHKSSSVSCPAGHLIKITSANYGRTSKGTCRSSLDRDTNCKASKSLSIVKSICDGNNVCSLEATNSVFGDPCVGTYKYLTVAYNCYKSGCGDDPADIVFILDSSGSVGTKNFKKMLNFVKSLVGEFVIGSTHTKVAVLTFGTHVYNQFHLNKYTTKARIQSAIDGIKYRRGWTYTYKAIKFAREESFQKGNGARERSTKVAIIVTDGKSQYASSTVKEAKKLREQNVIIFSIGIGNKVKIAELKSMASDPDSSHVFTVNTFDGLKTIKDSLAKKACEVHGGWSTWSSSGQCSKSCGGGTMTQKRECNNPKPKNGGQHCIGISTRTLACNTQNCPNPCTCRASGDPHYKTFDGQWIHFQGVCKYLLTELINAYDPCWLSVSVKNENRGNKRVSFTRSIDVQLKKAHIRLRKNGHVEINGVRAYLPYAETGVFEIKRSGRNVLVETSCGAIISWDGKSVVTVSIPGQFKNKLRGICGNCNGKKDDYKTKNGKDVSKRKDRFNLIGESWRVPDDSGFRECTPPDGPDNCSPLLLKKAKAACQVINSKFSECTKHDADQAKEFFDNCLYDYCAYVGKVSKAVLGKVVCNAIEGFAEFCKEKGITPRWRRKNFCPLPCGRYQEYDHAASGCPATCTNPHAPKTCKLPRTEACVCKRGYILSDDKCIKKTRCGCSRNGTYYPLYKRVTTCKDDEGEVLYCKRRGRKAVLLVRKLCTGNSLCKAIKQRHQCVCKDGYTKKRRYCKPIDHCLIKKDSSSCGVTLYGICLHESSSNEGCKYSVRTYKTYRGRSIRLADPIITINGKGYQLRNKKVKDCVTVTKNGISVVIQEKGCPASCQRGIILNR</sequence>
<dbReference type="PROSITE" id="PS50092">
    <property type="entry name" value="TSP1"/>
    <property type="match status" value="1"/>
</dbReference>
<dbReference type="PANTHER" id="PTHR11339:SF373">
    <property type="entry name" value="VWFD DOMAIN-CONTAINING PROTEIN"/>
    <property type="match status" value="1"/>
</dbReference>
<gene>
    <name evidence="11" type="ORF">FSP39_024610</name>
</gene>
<dbReference type="SUPFAM" id="SSF57567">
    <property type="entry name" value="Serine protease inhibitors"/>
    <property type="match status" value="1"/>
</dbReference>
<dbReference type="InterPro" id="IPR043159">
    <property type="entry name" value="Lectin_gal-bd_sf"/>
</dbReference>
<feature type="domain" description="VWFD" evidence="10">
    <location>
        <begin position="341"/>
        <end position="522"/>
    </location>
</feature>
<dbReference type="InterPro" id="IPR036084">
    <property type="entry name" value="Ser_inhib-like_sf"/>
</dbReference>
<dbReference type="InterPro" id="IPR002035">
    <property type="entry name" value="VWF_A"/>
</dbReference>
<dbReference type="PROSITE" id="PS50234">
    <property type="entry name" value="VWFA"/>
    <property type="match status" value="1"/>
</dbReference>
<dbReference type="Proteomes" id="UP001186944">
    <property type="component" value="Unassembled WGS sequence"/>
</dbReference>
<dbReference type="SMART" id="SM00209">
    <property type="entry name" value="TSP1"/>
    <property type="match status" value="1"/>
</dbReference>
<dbReference type="FunFam" id="2.60.120.740:FF:000001">
    <property type="entry name" value="Adhesion G protein-coupled receptor L2"/>
    <property type="match status" value="1"/>
</dbReference>